<reference evidence="3" key="1">
    <citation type="submission" date="2024-06" db="EMBL/GenBank/DDBJ databases">
        <title>Multi-omics analyses provide insights into the biosynthesis of the anticancer antibiotic pleurotin in Hohenbuehelia grisea.</title>
        <authorList>
            <person name="Weaver J.A."/>
            <person name="Alberti F."/>
        </authorList>
    </citation>
    <scope>NUCLEOTIDE SEQUENCE [LARGE SCALE GENOMIC DNA]</scope>
    <source>
        <strain evidence="3">T-177</strain>
    </source>
</reference>
<sequence>MSEAAEYILNVPSGTLQAFRDKVFSARFIKANPTLFSTSKWAVSYIDELREFVDGPGTATRPVLISSSPPRSPRSPVAQPTVRSADPGRREATTREKRVQRIKAEPDSDVEFVSESFRSSSAVNVKNEAIDVDINWAPLRQVPTRVVVEGSKECIEILDSDEELALPGMVYH</sequence>
<gene>
    <name evidence="2" type="ORF">HGRIS_008884</name>
</gene>
<dbReference type="Proteomes" id="UP001556367">
    <property type="component" value="Unassembled WGS sequence"/>
</dbReference>
<dbReference type="EMBL" id="JASNQZ010000012">
    <property type="protein sequence ID" value="KAL0948751.1"/>
    <property type="molecule type" value="Genomic_DNA"/>
</dbReference>
<feature type="region of interest" description="Disordered" evidence="1">
    <location>
        <begin position="60"/>
        <end position="103"/>
    </location>
</feature>
<feature type="compositionally biased region" description="Basic and acidic residues" evidence="1">
    <location>
        <begin position="86"/>
        <end position="103"/>
    </location>
</feature>
<proteinExistence type="predicted"/>
<comment type="caution">
    <text evidence="2">The sequence shown here is derived from an EMBL/GenBank/DDBJ whole genome shotgun (WGS) entry which is preliminary data.</text>
</comment>
<name>A0ABR3IZE9_9AGAR</name>
<accession>A0ABR3IZE9</accession>
<protein>
    <submittedName>
        <fullName evidence="2">Uncharacterized protein</fullName>
    </submittedName>
</protein>
<evidence type="ECO:0000256" key="1">
    <source>
        <dbReference type="SAM" id="MobiDB-lite"/>
    </source>
</evidence>
<keyword evidence="3" id="KW-1185">Reference proteome</keyword>
<evidence type="ECO:0000313" key="3">
    <source>
        <dbReference type="Proteomes" id="UP001556367"/>
    </source>
</evidence>
<organism evidence="2 3">
    <name type="scientific">Hohenbuehelia grisea</name>
    <dbReference type="NCBI Taxonomy" id="104357"/>
    <lineage>
        <taxon>Eukaryota</taxon>
        <taxon>Fungi</taxon>
        <taxon>Dikarya</taxon>
        <taxon>Basidiomycota</taxon>
        <taxon>Agaricomycotina</taxon>
        <taxon>Agaricomycetes</taxon>
        <taxon>Agaricomycetidae</taxon>
        <taxon>Agaricales</taxon>
        <taxon>Pleurotineae</taxon>
        <taxon>Pleurotaceae</taxon>
        <taxon>Hohenbuehelia</taxon>
    </lineage>
</organism>
<evidence type="ECO:0000313" key="2">
    <source>
        <dbReference type="EMBL" id="KAL0948751.1"/>
    </source>
</evidence>